<evidence type="ECO:0000313" key="2">
    <source>
        <dbReference type="Proteomes" id="UP000037939"/>
    </source>
</evidence>
<sequence length="147" mass="15839">MASEAVGVQEAASSEALDEGVARFLGLGDTDAGVRIADIRAKAASELKRYGDDVIATLAQADITIPPAVQIRSGTHNGIEVVGEHAAREQIEALINGDTRLLKWFKEIEVLHEILRRAELRDSEELSNSQHFNLGLTSLGSIAFFSV</sequence>
<dbReference type="EMBL" id="LAQT01000028">
    <property type="protein sequence ID" value="KPC50533.1"/>
    <property type="molecule type" value="Genomic_DNA"/>
</dbReference>
<organism evidence="1 2">
    <name type="scientific">Amantichitinum ursilacus</name>
    <dbReference type="NCBI Taxonomy" id="857265"/>
    <lineage>
        <taxon>Bacteria</taxon>
        <taxon>Pseudomonadati</taxon>
        <taxon>Pseudomonadota</taxon>
        <taxon>Betaproteobacteria</taxon>
        <taxon>Neisseriales</taxon>
        <taxon>Chitinibacteraceae</taxon>
        <taxon>Amantichitinum</taxon>
    </lineage>
</organism>
<name>A0A0N0XH39_9NEIS</name>
<protein>
    <submittedName>
        <fullName evidence="1">Uncharacterized protein</fullName>
    </submittedName>
</protein>
<accession>A0A0N0XH39</accession>
<dbReference type="AlphaFoldDB" id="A0A0N0XH39"/>
<keyword evidence="2" id="KW-1185">Reference proteome</keyword>
<dbReference type="RefSeq" id="WP_053939017.1">
    <property type="nucleotide sequence ID" value="NZ_LAQT01000028.1"/>
</dbReference>
<reference evidence="1 2" key="1">
    <citation type="submission" date="2015-07" db="EMBL/GenBank/DDBJ databases">
        <title>Draft genome sequence of the Amantichitinum ursilacus IGB-41, a new chitin-degrading bacterium.</title>
        <authorList>
            <person name="Kirstahler P."/>
            <person name="Guenther M."/>
            <person name="Grumaz C."/>
            <person name="Rupp S."/>
            <person name="Zibek S."/>
            <person name="Sohn K."/>
        </authorList>
    </citation>
    <scope>NUCLEOTIDE SEQUENCE [LARGE SCALE GENOMIC DNA]</scope>
    <source>
        <strain evidence="1 2">IGB-41</strain>
    </source>
</reference>
<proteinExistence type="predicted"/>
<evidence type="ECO:0000313" key="1">
    <source>
        <dbReference type="EMBL" id="KPC50533.1"/>
    </source>
</evidence>
<dbReference type="OrthoDB" id="8613588at2"/>
<comment type="caution">
    <text evidence="1">The sequence shown here is derived from an EMBL/GenBank/DDBJ whole genome shotgun (WGS) entry which is preliminary data.</text>
</comment>
<dbReference type="Proteomes" id="UP000037939">
    <property type="component" value="Unassembled WGS sequence"/>
</dbReference>
<dbReference type="STRING" id="857265.WG78_17050"/>
<gene>
    <name evidence="1" type="ORF">WG78_17050</name>
</gene>